<accession>A0A1G2Q0H4</accession>
<dbReference type="Gene3D" id="3.90.230.10">
    <property type="entry name" value="Creatinase/methionine aminopeptidase superfamily"/>
    <property type="match status" value="1"/>
</dbReference>
<dbReference type="InterPro" id="IPR001714">
    <property type="entry name" value="Pept_M24_MAP"/>
</dbReference>
<dbReference type="InterPro" id="IPR000994">
    <property type="entry name" value="Pept_M24"/>
</dbReference>
<dbReference type="AlphaFoldDB" id="A0A1G2Q0H4"/>
<comment type="similarity">
    <text evidence="6">Belongs to the peptidase M24A family. Methionine aminopeptidase type 1 subfamily.</text>
</comment>
<organism evidence="9 10">
    <name type="scientific">Candidatus Veblenbacteria bacterium RIFOXYA2_FULL_43_9</name>
    <dbReference type="NCBI Taxonomy" id="1802425"/>
    <lineage>
        <taxon>Bacteria</taxon>
        <taxon>Candidatus Vebleniibacteriota</taxon>
    </lineage>
</organism>
<gene>
    <name evidence="6" type="primary">map</name>
    <name evidence="9" type="ORF">A2226_02095</name>
</gene>
<evidence type="ECO:0000256" key="2">
    <source>
        <dbReference type="ARBA" id="ARBA00022438"/>
    </source>
</evidence>
<feature type="binding site" evidence="6">
    <location>
        <position position="82"/>
    </location>
    <ligand>
        <name>substrate</name>
    </ligand>
</feature>
<evidence type="ECO:0000259" key="8">
    <source>
        <dbReference type="Pfam" id="PF00557"/>
    </source>
</evidence>
<feature type="binding site" evidence="6">
    <location>
        <position position="111"/>
    </location>
    <ligand>
        <name>a divalent metal cation</name>
        <dbReference type="ChEBI" id="CHEBI:60240"/>
        <label>2</label>
        <note>catalytic</note>
    </ligand>
</feature>
<dbReference type="EMBL" id="MHTB01000057">
    <property type="protein sequence ID" value="OHA54080.1"/>
    <property type="molecule type" value="Genomic_DNA"/>
</dbReference>
<feature type="binding site" evidence="6">
    <location>
        <position position="174"/>
    </location>
    <ligand>
        <name>a divalent metal cation</name>
        <dbReference type="ChEBI" id="CHEBI:60240"/>
        <label>2</label>
        <note>catalytic</note>
    </ligand>
</feature>
<evidence type="ECO:0000256" key="3">
    <source>
        <dbReference type="ARBA" id="ARBA00022670"/>
    </source>
</evidence>
<keyword evidence="2 6" id="KW-0031">Aminopeptidase</keyword>
<protein>
    <recommendedName>
        <fullName evidence="6 7">Methionine aminopeptidase</fullName>
        <shortName evidence="6">MAP</shortName>
        <shortName evidence="6">MetAP</shortName>
        <ecNumber evidence="6 7">3.4.11.18</ecNumber>
    </recommendedName>
    <alternativeName>
        <fullName evidence="6">Peptidase M</fullName>
    </alternativeName>
</protein>
<dbReference type="PANTHER" id="PTHR43330">
    <property type="entry name" value="METHIONINE AMINOPEPTIDASE"/>
    <property type="match status" value="1"/>
</dbReference>
<evidence type="ECO:0000313" key="10">
    <source>
        <dbReference type="Proteomes" id="UP000178936"/>
    </source>
</evidence>
<dbReference type="PRINTS" id="PR00599">
    <property type="entry name" value="MAPEPTIDASE"/>
</dbReference>
<dbReference type="HAMAP" id="MF_01974">
    <property type="entry name" value="MetAP_1"/>
    <property type="match status" value="1"/>
</dbReference>
<proteinExistence type="inferred from homology"/>
<evidence type="ECO:0000256" key="1">
    <source>
        <dbReference type="ARBA" id="ARBA00002521"/>
    </source>
</evidence>
<dbReference type="GO" id="GO:0046872">
    <property type="term" value="F:metal ion binding"/>
    <property type="evidence" value="ECO:0007669"/>
    <property type="project" value="UniProtKB-UniRule"/>
</dbReference>
<feature type="binding site" evidence="6">
    <location>
        <position position="181"/>
    </location>
    <ligand>
        <name>substrate</name>
    </ligand>
</feature>
<comment type="subunit">
    <text evidence="6">Monomer.</text>
</comment>
<feature type="binding site" evidence="6">
    <location>
        <position position="238"/>
    </location>
    <ligand>
        <name>a divalent metal cation</name>
        <dbReference type="ChEBI" id="CHEBI:60240"/>
        <label>1</label>
    </ligand>
</feature>
<name>A0A1G2Q0H4_9BACT</name>
<evidence type="ECO:0000256" key="4">
    <source>
        <dbReference type="ARBA" id="ARBA00022723"/>
    </source>
</evidence>
<dbReference type="Proteomes" id="UP000178936">
    <property type="component" value="Unassembled WGS sequence"/>
</dbReference>
<feature type="binding site" evidence="6">
    <location>
        <position position="238"/>
    </location>
    <ligand>
        <name>a divalent metal cation</name>
        <dbReference type="ChEBI" id="CHEBI:60240"/>
        <label>2</label>
        <note>catalytic</note>
    </ligand>
</feature>
<dbReference type="GO" id="GO:0006508">
    <property type="term" value="P:proteolysis"/>
    <property type="evidence" value="ECO:0007669"/>
    <property type="project" value="UniProtKB-KW"/>
</dbReference>
<dbReference type="GO" id="GO:0004239">
    <property type="term" value="F:initiator methionyl aminopeptidase activity"/>
    <property type="evidence" value="ECO:0007669"/>
    <property type="project" value="UniProtKB-UniRule"/>
</dbReference>
<dbReference type="InterPro" id="IPR036005">
    <property type="entry name" value="Creatinase/aminopeptidase-like"/>
</dbReference>
<dbReference type="CDD" id="cd01086">
    <property type="entry name" value="MetAP1"/>
    <property type="match status" value="1"/>
</dbReference>
<dbReference type="InterPro" id="IPR002467">
    <property type="entry name" value="Pept_M24A_MAP1"/>
</dbReference>
<reference evidence="9 10" key="1">
    <citation type="journal article" date="2016" name="Nat. Commun.">
        <title>Thousands of microbial genomes shed light on interconnected biogeochemical processes in an aquifer system.</title>
        <authorList>
            <person name="Anantharaman K."/>
            <person name="Brown C.T."/>
            <person name="Hug L.A."/>
            <person name="Sharon I."/>
            <person name="Castelle C.J."/>
            <person name="Probst A.J."/>
            <person name="Thomas B.C."/>
            <person name="Singh A."/>
            <person name="Wilkins M.J."/>
            <person name="Karaoz U."/>
            <person name="Brodie E.L."/>
            <person name="Williams K.H."/>
            <person name="Hubbard S.S."/>
            <person name="Banfield J.F."/>
        </authorList>
    </citation>
    <scope>NUCLEOTIDE SEQUENCE [LARGE SCALE GENOMIC DNA]</scope>
</reference>
<evidence type="ECO:0000256" key="6">
    <source>
        <dbReference type="HAMAP-Rule" id="MF_01974"/>
    </source>
</evidence>
<dbReference type="PANTHER" id="PTHR43330:SF27">
    <property type="entry name" value="METHIONINE AMINOPEPTIDASE"/>
    <property type="match status" value="1"/>
</dbReference>
<dbReference type="EC" id="3.4.11.18" evidence="6 7"/>
<dbReference type="Pfam" id="PF00557">
    <property type="entry name" value="Peptidase_M24"/>
    <property type="match status" value="1"/>
</dbReference>
<feature type="binding site" evidence="6">
    <location>
        <position position="100"/>
    </location>
    <ligand>
        <name>a divalent metal cation</name>
        <dbReference type="ChEBI" id="CHEBI:60240"/>
        <label>1</label>
    </ligand>
</feature>
<comment type="cofactor">
    <cofactor evidence="6">
        <name>Co(2+)</name>
        <dbReference type="ChEBI" id="CHEBI:48828"/>
    </cofactor>
    <cofactor evidence="6">
        <name>Zn(2+)</name>
        <dbReference type="ChEBI" id="CHEBI:29105"/>
    </cofactor>
    <cofactor evidence="6">
        <name>Mn(2+)</name>
        <dbReference type="ChEBI" id="CHEBI:29035"/>
    </cofactor>
    <cofactor evidence="6">
        <name>Fe(2+)</name>
        <dbReference type="ChEBI" id="CHEBI:29033"/>
    </cofactor>
    <text evidence="6">Binds 2 divalent metal cations per subunit. Has a high-affinity and a low affinity metal-binding site. The true nature of the physiological cofactor is under debate. The enzyme is active with cobalt, zinc, manganese or divalent iron ions. Most likely, methionine aminopeptidases function as mononuclear Fe(2+)-metalloproteases under physiological conditions, and the catalytically relevant metal-binding site has been assigned to the histidine-containing high-affinity site.</text>
</comment>
<dbReference type="GO" id="GO:0070006">
    <property type="term" value="F:metalloaminopeptidase activity"/>
    <property type="evidence" value="ECO:0007669"/>
    <property type="project" value="UniProtKB-UniRule"/>
</dbReference>
<dbReference type="NCBIfam" id="TIGR00500">
    <property type="entry name" value="met_pdase_I"/>
    <property type="match status" value="1"/>
</dbReference>
<keyword evidence="4 6" id="KW-0479">Metal-binding</keyword>
<feature type="binding site" evidence="6">
    <location>
        <position position="111"/>
    </location>
    <ligand>
        <name>a divalent metal cation</name>
        <dbReference type="ChEBI" id="CHEBI:60240"/>
        <label>1</label>
    </ligand>
</feature>
<evidence type="ECO:0000256" key="5">
    <source>
        <dbReference type="ARBA" id="ARBA00022801"/>
    </source>
</evidence>
<dbReference type="GO" id="GO:0005829">
    <property type="term" value="C:cytosol"/>
    <property type="evidence" value="ECO:0007669"/>
    <property type="project" value="TreeGrafter"/>
</dbReference>
<comment type="function">
    <text evidence="1 6">Removes the N-terminal methionine from nascent proteins. The N-terminal methionine is often cleaved when the second residue in the primary sequence is small and uncharged (Met-Ala-, Cys, Gly, Pro, Ser, Thr, or Val). Requires deformylation of the N(alpha)-formylated initiator methionine before it can be hydrolyzed.</text>
</comment>
<keyword evidence="5 6" id="KW-0378">Hydrolase</keyword>
<dbReference type="SUPFAM" id="SSF55920">
    <property type="entry name" value="Creatinase/aminopeptidase"/>
    <property type="match status" value="1"/>
</dbReference>
<feature type="domain" description="Peptidase M24" evidence="8">
    <location>
        <begin position="13"/>
        <end position="245"/>
    </location>
</feature>
<evidence type="ECO:0000256" key="7">
    <source>
        <dbReference type="RuleBase" id="RU003653"/>
    </source>
</evidence>
<comment type="catalytic activity">
    <reaction evidence="6 7">
        <text>Release of N-terminal amino acids, preferentially methionine, from peptides and arylamides.</text>
        <dbReference type="EC" id="3.4.11.18"/>
    </reaction>
</comment>
<comment type="caution">
    <text evidence="9">The sequence shown here is derived from an EMBL/GenBank/DDBJ whole genome shotgun (WGS) entry which is preliminary data.</text>
</comment>
<feature type="binding site" evidence="6">
    <location>
        <position position="207"/>
    </location>
    <ligand>
        <name>a divalent metal cation</name>
        <dbReference type="ChEBI" id="CHEBI:60240"/>
        <label>2</label>
        <note>catalytic</note>
    </ligand>
</feature>
<evidence type="ECO:0000313" key="9">
    <source>
        <dbReference type="EMBL" id="OHA54080.1"/>
    </source>
</evidence>
<keyword evidence="3 6" id="KW-0645">Protease</keyword>
<sequence length="254" mass="27034">MKPLIKTPTEIQAMREGGKILAMVLKEVAEAVKPGIKTIELNKLAERRLRELGAKPSFLGYKSDYLVYPASLCTSVNSEVVHGIPKKNKILEEGDIVGLDLGCWYKGLCVDTATTAAVGNVSAGAQKLIKITKQSLIEALRQVQGGVSIGDIGHVVETYVEAQGFSVVRQLTGHGVGRSVHEEPAIPNFGQAGKGPKLLAGMTIAIEPMVNAGGYEVATQADGWTVVTVDGSLSAHFEHTVLVTEKGYEILTTI</sequence>